<dbReference type="Proteomes" id="UP000824533">
    <property type="component" value="Linkage Group LG10"/>
</dbReference>
<evidence type="ECO:0000313" key="2">
    <source>
        <dbReference type="Proteomes" id="UP000824533"/>
    </source>
</evidence>
<gene>
    <name evidence="1" type="ORF">K1T71_005963</name>
</gene>
<name>A0ACC1D2N1_9NEOP</name>
<dbReference type="EMBL" id="CM034396">
    <property type="protein sequence ID" value="KAJ0178140.1"/>
    <property type="molecule type" value="Genomic_DNA"/>
</dbReference>
<keyword evidence="2" id="KW-1185">Reference proteome</keyword>
<sequence length="233" mass="26015">MLVIDFCLEEKVSARHEFVLDLLESFSDKPKSFDETSSSSFSLEESLLRTAYELARQPNHSKDPTPADMALLEILRNGDLFENDGRNKESSPGTVSYNGQASPTPLALPSTSRYIPPAPSSTNHYIPPASPGTSRYISPTLPSTSRACVRIIKMEQKLVKLRNKRGTLKGVITRVQSFVRDTISLAAASIDMLEARRDRLAAAYKEYEEYPPIRKKYRDYHFGCHGQKGGRGS</sequence>
<accession>A0ACC1D2N1</accession>
<evidence type="ECO:0000313" key="1">
    <source>
        <dbReference type="EMBL" id="KAJ0178140.1"/>
    </source>
</evidence>
<organism evidence="1 2">
    <name type="scientific">Dendrolimus kikuchii</name>
    <dbReference type="NCBI Taxonomy" id="765133"/>
    <lineage>
        <taxon>Eukaryota</taxon>
        <taxon>Metazoa</taxon>
        <taxon>Ecdysozoa</taxon>
        <taxon>Arthropoda</taxon>
        <taxon>Hexapoda</taxon>
        <taxon>Insecta</taxon>
        <taxon>Pterygota</taxon>
        <taxon>Neoptera</taxon>
        <taxon>Endopterygota</taxon>
        <taxon>Lepidoptera</taxon>
        <taxon>Glossata</taxon>
        <taxon>Ditrysia</taxon>
        <taxon>Bombycoidea</taxon>
        <taxon>Lasiocampidae</taxon>
        <taxon>Dendrolimus</taxon>
    </lineage>
</organism>
<protein>
    <submittedName>
        <fullName evidence="1">Uncharacterized protein</fullName>
    </submittedName>
</protein>
<comment type="caution">
    <text evidence="1">The sequence shown here is derived from an EMBL/GenBank/DDBJ whole genome shotgun (WGS) entry which is preliminary data.</text>
</comment>
<reference evidence="1 2" key="1">
    <citation type="journal article" date="2021" name="Front. Genet.">
        <title>Chromosome-Level Genome Assembly Reveals Significant Gene Expansion in the Toll and IMD Signaling Pathways of Dendrolimus kikuchii.</title>
        <authorList>
            <person name="Zhou J."/>
            <person name="Wu P."/>
            <person name="Xiong Z."/>
            <person name="Liu N."/>
            <person name="Zhao N."/>
            <person name="Ji M."/>
            <person name="Qiu Y."/>
            <person name="Yang B."/>
        </authorList>
    </citation>
    <scope>NUCLEOTIDE SEQUENCE [LARGE SCALE GENOMIC DNA]</scope>
    <source>
        <strain evidence="1">Ann1</strain>
    </source>
</reference>
<proteinExistence type="predicted"/>